<evidence type="ECO:0000313" key="12">
    <source>
        <dbReference type="EMBL" id="EKM53689.1"/>
    </source>
</evidence>
<dbReference type="PANTHER" id="PTHR12747">
    <property type="entry name" value="ELONGATOR COMPLEX PROTEIN 1"/>
    <property type="match status" value="1"/>
</dbReference>
<evidence type="ECO:0000256" key="5">
    <source>
        <dbReference type="PIRNR" id="PIRNR017233"/>
    </source>
</evidence>
<dbReference type="PIRSF" id="PIRSF017233">
    <property type="entry name" value="IKAP"/>
    <property type="match status" value="1"/>
</dbReference>
<keyword evidence="13" id="KW-1185">Reference proteome</keyword>
<feature type="domain" description="ELP1 alpha-solenoid" evidence="10">
    <location>
        <begin position="770"/>
        <end position="836"/>
    </location>
</feature>
<reference evidence="12 13" key="1">
    <citation type="journal article" date="2012" name="BMC Genomics">
        <title>Comparative genomics of the white-rot fungi, Phanerochaete carnosa and P. chrysosporium, to elucidate the genetic basis of the distinct wood types they colonize.</title>
        <authorList>
            <person name="Suzuki H."/>
            <person name="MacDonald J."/>
            <person name="Syed K."/>
            <person name="Salamov A."/>
            <person name="Hori C."/>
            <person name="Aerts A."/>
            <person name="Henrissat B."/>
            <person name="Wiebenga A."/>
            <person name="vanKuyk P.A."/>
            <person name="Barry K."/>
            <person name="Lindquist E."/>
            <person name="LaButti K."/>
            <person name="Lapidus A."/>
            <person name="Lucas S."/>
            <person name="Coutinho P."/>
            <person name="Gong Y."/>
            <person name="Samejima M."/>
            <person name="Mahadevan R."/>
            <person name="Abou-Zaid M."/>
            <person name="de Vries R.P."/>
            <person name="Igarashi K."/>
            <person name="Yadav J.S."/>
            <person name="Grigoriev I.V."/>
            <person name="Master E.R."/>
        </authorList>
    </citation>
    <scope>NUCLEOTIDE SEQUENCE [LARGE SCALE GENOMIC DNA]</scope>
    <source>
        <strain evidence="12 13">HHB-10118-sp</strain>
    </source>
</reference>
<evidence type="ECO:0000259" key="8">
    <source>
        <dbReference type="Pfam" id="PF23797"/>
    </source>
</evidence>
<keyword evidence="3 5" id="KW-0963">Cytoplasm</keyword>
<feature type="domain" description="ELP1 three-helical bundle" evidence="11">
    <location>
        <begin position="1127"/>
        <end position="1302"/>
    </location>
</feature>
<dbReference type="Pfam" id="PF04762">
    <property type="entry name" value="Beta-prop_ELP1_1st"/>
    <property type="match status" value="1"/>
</dbReference>
<feature type="domain" description="ELP1 alpha-solenoid" evidence="10">
    <location>
        <begin position="845"/>
        <end position="948"/>
    </location>
</feature>
<dbReference type="KEGG" id="pco:PHACADRAFT_260172"/>
<dbReference type="GO" id="GO:0005829">
    <property type="term" value="C:cytosol"/>
    <property type="evidence" value="ECO:0007669"/>
    <property type="project" value="TreeGrafter"/>
</dbReference>
<dbReference type="Proteomes" id="UP000008370">
    <property type="component" value="Unassembled WGS sequence"/>
</dbReference>
<keyword evidence="5" id="KW-0539">Nucleus</keyword>
<sequence length="1373" mass="152003">MRNLSLLRTSHIPLPEGLPSSSSIAAVTLDLDEDVTYVAVERQTPDADVEVEVWKVGGAAKWESELLGDMTLVTTARFQSYLASNPWSTSTKPSEVVSFKLLPDTRTLVLIMRGGDIATGLPDEDMSVMDAVGNVEAGIQAASWSPDDSLLVLATGDSKLILMTSSTFDVVSEGALERTDFGDDSPINVGWGSKQTQFHGSLGKAAAAAPAAAPALVGSSPDDDALPRISWRGDGACFAVSSLAPSAPTTTDGDPGAGAGTRRRVLRVYSHAGVLQSTSEPTPGLEHALAWRPAGNWIVGTQRYGFPGGGQGREGRHDVVVFERNGLRRGEFGISAVSAPRTKSEGGERRWGYKVREVGWSADSNVLSVWVEKDEGDVVQLWTTGNYHWYLKHEVVASSLDGRPGRFSSMLWHPEDSSRIILTTASEIIQRSYLWDTCASRSRPPNDSGSVAVLDGTQILLTPFRTQNVPPPMSSFQLPLAATPTDVPSLRPRLPVHVSFSPDKDVLTQLWETGHVEVTDLRTRLSPGRGKIMDPVPVWKGAIGDEAHAYRQTLVLKTAGSDDGTVRVILLGSGKSVDAKDTVVIASVGSGSITERVQVEMPYRNGRLVPSYEQIMWQSPEGGILAVDVSAELSSPASSFPEFCAFSEHLVVPTSESPTSLFLGLSSSSKLYASNELDARHLLASNATSFTVASGFLVYTTTAHVSHYVPLATLSALLQKLNAGESVKEEDTRWETRRVERGSRIVTAVPSTMSLVLQMPRGNLETINPRPLVMEIVKQDIDNMDYAKAFASCRRHRIDLNVLVSHKRDEFMRNIPVFVDQVKDVDHINLFLTSLGQGILPDDIVNEVCDGVRKELEKKSLSTYVNSILTAHVMKRPSDHEAGLAELLKLRETQPDLVEDAVKYIIFLVDANSLFDTALGMYDFSLVLMIAQHAQKDPREYLPFLRELRALDKFYQRFRIDDYLRRHATALRNLSLAGEERFEEALAYVDRHQLYEAALDIWRDTDKYQTALGIYGDWLHERREFAEAAFVFRQAQKLSKAMLSYEKALLWQELFDVALQRNTSAEDLSTLAYRVAEDLGSKKRYQEAARVLLDYTKDVREAVIALVQGNQFSEARRVATLHSKSELLENVVYPGALETRVQIAEDLSEMRDQLRKQFNRIKELRVKKVEEPEAFYGTQDDNADLHNVDVMTDVSMAPTAFTRYTVAASAISKTSSKRSSRSKRKMERKVGSGRKGTVDEEEYLLRSVSKLVGRWESVRTDATHLLPHLFQFPTSAHRDEGFSLQRELADFETELRASIDEIWTKTSATQLPGEGDAASVLRGSPVMGGLEAIQEGWAKRMRGYEMNAHLDPLDKVFKPEIGKVEWKDKLAQV</sequence>
<dbReference type="GO" id="GO:0000049">
    <property type="term" value="F:tRNA binding"/>
    <property type="evidence" value="ECO:0007669"/>
    <property type="project" value="TreeGrafter"/>
</dbReference>
<dbReference type="HOGENOM" id="CLU_001477_0_0_1"/>
<dbReference type="FunCoup" id="K5W418">
    <property type="interactions" value="454"/>
</dbReference>
<proteinExistence type="inferred from homology"/>
<dbReference type="PANTHER" id="PTHR12747:SF0">
    <property type="entry name" value="ELONGATOR COMPLEX PROTEIN 1"/>
    <property type="match status" value="1"/>
</dbReference>
<evidence type="ECO:0000259" key="9">
    <source>
        <dbReference type="Pfam" id="PF23878"/>
    </source>
</evidence>
<dbReference type="Pfam" id="PF23936">
    <property type="entry name" value="HB_ELP1"/>
    <property type="match status" value="1"/>
</dbReference>
<feature type="region of interest" description="Disordered" evidence="6">
    <location>
        <begin position="1212"/>
        <end position="1236"/>
    </location>
</feature>
<dbReference type="UniPathway" id="UPA00988"/>
<comment type="function">
    <text evidence="5">Component of the elongator complex which is required for multiple tRNA modifications, including mcm5U (5-methoxycarbonylmethyl uridine), mcm5s2U (5-methoxycarbonylmethyl-2-thiouridine), and ncm5U (5-carbamoylmethyl uridine). The elongator complex catalyzes formation of carboxymethyluridine in the wobble base at position 34 in tRNAs.</text>
</comment>
<feature type="domain" description="ELP1 N-terminal second beta-propeller" evidence="8">
    <location>
        <begin position="453"/>
        <end position="487"/>
    </location>
</feature>
<comment type="subcellular location">
    <subcellularLocation>
        <location evidence="5">Cytoplasm</location>
    </subcellularLocation>
    <subcellularLocation>
        <location evidence="5">Nucleus</location>
    </subcellularLocation>
</comment>
<keyword evidence="4" id="KW-0819">tRNA processing</keyword>
<feature type="compositionally biased region" description="Basic residues" evidence="6">
    <location>
        <begin position="1215"/>
        <end position="1227"/>
    </location>
</feature>
<comment type="similarity">
    <text evidence="2 5">Belongs to the ELP1/IKA1 family.</text>
</comment>
<evidence type="ECO:0000256" key="1">
    <source>
        <dbReference type="ARBA" id="ARBA00005043"/>
    </source>
</evidence>
<dbReference type="GO" id="GO:0033588">
    <property type="term" value="C:elongator holoenzyme complex"/>
    <property type="evidence" value="ECO:0007669"/>
    <property type="project" value="InterPro"/>
</dbReference>
<gene>
    <name evidence="12" type="ORF">PHACADRAFT_260172</name>
</gene>
<evidence type="ECO:0000259" key="10">
    <source>
        <dbReference type="Pfam" id="PF23925"/>
    </source>
</evidence>
<dbReference type="Pfam" id="PF23925">
    <property type="entry name" value="A-sol_ELP1"/>
    <property type="match status" value="2"/>
</dbReference>
<accession>K5W418</accession>
<dbReference type="GO" id="GO:0005634">
    <property type="term" value="C:nucleus"/>
    <property type="evidence" value="ECO:0007669"/>
    <property type="project" value="UniProtKB-SubCell"/>
</dbReference>
<evidence type="ECO:0000256" key="6">
    <source>
        <dbReference type="SAM" id="MobiDB-lite"/>
    </source>
</evidence>
<dbReference type="InterPro" id="IPR006849">
    <property type="entry name" value="Elp1"/>
</dbReference>
<protein>
    <recommendedName>
        <fullName evidence="5">Elongator complex protein 1</fullName>
    </recommendedName>
</protein>
<dbReference type="EMBL" id="JH930474">
    <property type="protein sequence ID" value="EKM53689.1"/>
    <property type="molecule type" value="Genomic_DNA"/>
</dbReference>
<evidence type="ECO:0000256" key="3">
    <source>
        <dbReference type="ARBA" id="ARBA00022490"/>
    </source>
</evidence>
<evidence type="ECO:0000259" key="11">
    <source>
        <dbReference type="Pfam" id="PF23936"/>
    </source>
</evidence>
<dbReference type="Pfam" id="PF23797">
    <property type="entry name" value="Beta-prop_ELP1_2nd"/>
    <property type="match status" value="2"/>
</dbReference>
<dbReference type="InterPro" id="IPR056164">
    <property type="entry name" value="Beta-prop_ELP1_1st"/>
</dbReference>
<dbReference type="GO" id="GO:0002926">
    <property type="term" value="P:tRNA wobble base 5-methoxycarbonylmethyl-2-thiouridinylation"/>
    <property type="evidence" value="ECO:0007669"/>
    <property type="project" value="TreeGrafter"/>
</dbReference>
<evidence type="ECO:0000256" key="4">
    <source>
        <dbReference type="ARBA" id="ARBA00022694"/>
    </source>
</evidence>
<evidence type="ECO:0000313" key="13">
    <source>
        <dbReference type="Proteomes" id="UP000008370"/>
    </source>
</evidence>
<evidence type="ECO:0000259" key="7">
    <source>
        <dbReference type="Pfam" id="PF04762"/>
    </source>
</evidence>
<organism evidence="12 13">
    <name type="scientific">Phanerochaete carnosa (strain HHB-10118-sp)</name>
    <name type="common">White-rot fungus</name>
    <name type="synonym">Peniophora carnosa</name>
    <dbReference type="NCBI Taxonomy" id="650164"/>
    <lineage>
        <taxon>Eukaryota</taxon>
        <taxon>Fungi</taxon>
        <taxon>Dikarya</taxon>
        <taxon>Basidiomycota</taxon>
        <taxon>Agaricomycotina</taxon>
        <taxon>Agaricomycetes</taxon>
        <taxon>Polyporales</taxon>
        <taxon>Phanerochaetaceae</taxon>
        <taxon>Phanerochaete</taxon>
    </lineage>
</organism>
<name>K5W418_PHACS</name>
<dbReference type="InParanoid" id="K5W418"/>
<evidence type="ECO:0000256" key="2">
    <source>
        <dbReference type="ARBA" id="ARBA00006086"/>
    </source>
</evidence>
<dbReference type="GeneID" id="18917650"/>
<feature type="domain" description="ELP1 N-terminal second beta-propeller" evidence="8">
    <location>
        <begin position="611"/>
        <end position="746"/>
    </location>
</feature>
<dbReference type="InterPro" id="IPR056165">
    <property type="entry name" value="Beta-prop_ELP1_2nd"/>
</dbReference>
<dbReference type="InterPro" id="IPR056166">
    <property type="entry name" value="TPR_ELP1"/>
</dbReference>
<dbReference type="Pfam" id="PF23878">
    <property type="entry name" value="TPR_ELP1"/>
    <property type="match status" value="1"/>
</dbReference>
<dbReference type="STRING" id="650164.K5W418"/>
<dbReference type="InterPro" id="IPR056167">
    <property type="entry name" value="A-sol_ELP1"/>
</dbReference>
<feature type="domain" description="ELP1 first N-terminal beta-propeller" evidence="7">
    <location>
        <begin position="1"/>
        <end position="415"/>
    </location>
</feature>
<dbReference type="RefSeq" id="XP_007398371.1">
    <property type="nucleotide sequence ID" value="XM_007398309.1"/>
</dbReference>
<dbReference type="OrthoDB" id="40048at2759"/>
<feature type="domain" description="ELP1 TPR" evidence="9">
    <location>
        <begin position="955"/>
        <end position="1117"/>
    </location>
</feature>
<dbReference type="SUPFAM" id="SSF69322">
    <property type="entry name" value="Tricorn protease domain 2"/>
    <property type="match status" value="1"/>
</dbReference>
<dbReference type="InterPro" id="IPR056169">
    <property type="entry name" value="HB_ELP1"/>
</dbReference>
<comment type="pathway">
    <text evidence="1">tRNA modification; 5-methoxycarbonylmethyl-2-thiouridine-tRNA biosynthesis.</text>
</comment>